<dbReference type="EMBL" id="ASSQ01000001">
    <property type="protein sequence ID" value="EOS20150.1"/>
    <property type="molecule type" value="Genomic_DNA"/>
</dbReference>
<organism evidence="2 3">
    <name type="scientific">Parabacteroides goldsteinii dnLKV18</name>
    <dbReference type="NCBI Taxonomy" id="1235789"/>
    <lineage>
        <taxon>Bacteria</taxon>
        <taxon>Pseudomonadati</taxon>
        <taxon>Bacteroidota</taxon>
        <taxon>Bacteroidia</taxon>
        <taxon>Bacteroidales</taxon>
        <taxon>Tannerellaceae</taxon>
        <taxon>Parabacteroides</taxon>
    </lineage>
</organism>
<reference evidence="2 3" key="1">
    <citation type="submission" date="2013-04" db="EMBL/GenBank/DDBJ databases">
        <title>The Genome Sequence of Parabacteroides goldsteinii dnLKV18.</title>
        <authorList>
            <consortium name="The Broad Institute Genomics Platform"/>
            <consortium name="The Broad Institute Genome Sequencing Center for Infectious Disease"/>
            <person name="Earl A."/>
            <person name="Xavier R."/>
            <person name="Kuhn K."/>
            <person name="Stappenbeck T."/>
            <person name="Walker B."/>
            <person name="Young S."/>
            <person name="Zeng Q."/>
            <person name="Gargeya S."/>
            <person name="Fitzgerald M."/>
            <person name="Haas B."/>
            <person name="Abouelleil A."/>
            <person name="Allen A.W."/>
            <person name="Alvarado L."/>
            <person name="Arachchi H.M."/>
            <person name="Berlin A.M."/>
            <person name="Chapman S.B."/>
            <person name="Gainer-Dewar J."/>
            <person name="Goldberg J."/>
            <person name="Griggs A."/>
            <person name="Gujja S."/>
            <person name="Hansen M."/>
            <person name="Howarth C."/>
            <person name="Imamovic A."/>
            <person name="Ireland A."/>
            <person name="Larimer J."/>
            <person name="McCowan C."/>
            <person name="Murphy C."/>
            <person name="Pearson M."/>
            <person name="Poon T.W."/>
            <person name="Priest M."/>
            <person name="Roberts A."/>
            <person name="Saif S."/>
            <person name="Shea T."/>
            <person name="Sisk P."/>
            <person name="Sykes S."/>
            <person name="Wortman J."/>
            <person name="Nusbaum C."/>
            <person name="Birren B."/>
        </authorList>
    </citation>
    <scope>NUCLEOTIDE SEQUENCE [LARGE SCALE GENOMIC DNA]</scope>
    <source>
        <strain evidence="3">dnLKV18</strain>
    </source>
</reference>
<feature type="domain" description="HTH cro/C1-type" evidence="1">
    <location>
        <begin position="48"/>
        <end position="103"/>
    </location>
</feature>
<name>S0GUU4_9BACT</name>
<dbReference type="PROSITE" id="PS50943">
    <property type="entry name" value="HTH_CROC1"/>
    <property type="match status" value="1"/>
</dbReference>
<evidence type="ECO:0000259" key="1">
    <source>
        <dbReference type="PROSITE" id="PS50943"/>
    </source>
</evidence>
<dbReference type="SMART" id="SM00530">
    <property type="entry name" value="HTH_XRE"/>
    <property type="match status" value="1"/>
</dbReference>
<evidence type="ECO:0000313" key="2">
    <source>
        <dbReference type="EMBL" id="EOS20150.1"/>
    </source>
</evidence>
<keyword evidence="3" id="KW-1185">Reference proteome</keyword>
<dbReference type="Gene3D" id="1.10.260.40">
    <property type="entry name" value="lambda repressor-like DNA-binding domains"/>
    <property type="match status" value="1"/>
</dbReference>
<dbReference type="Pfam" id="PF01381">
    <property type="entry name" value="HTH_3"/>
    <property type="match status" value="1"/>
</dbReference>
<gene>
    <name evidence="2" type="ORF">C803_00832</name>
</gene>
<dbReference type="SUPFAM" id="SSF47413">
    <property type="entry name" value="lambda repressor-like DNA-binding domains"/>
    <property type="match status" value="1"/>
</dbReference>
<dbReference type="AlphaFoldDB" id="S0GUU4"/>
<dbReference type="HOGENOM" id="CLU_105312_0_0_10"/>
<dbReference type="CDD" id="cd00093">
    <property type="entry name" value="HTH_XRE"/>
    <property type="match status" value="1"/>
</dbReference>
<dbReference type="InterPro" id="IPR001387">
    <property type="entry name" value="Cro/C1-type_HTH"/>
</dbReference>
<dbReference type="Proteomes" id="UP000014140">
    <property type="component" value="Unassembled WGS sequence"/>
</dbReference>
<dbReference type="GO" id="GO:0003677">
    <property type="term" value="F:DNA binding"/>
    <property type="evidence" value="ECO:0007669"/>
    <property type="project" value="InterPro"/>
</dbReference>
<sequence length="192" mass="22337">MIIKINCTIGNNDLYLYQYIILYYIHVNRQIGSDFWSINRILVMKERILAVMEHEGLTPSKFAEAIGIQRSAMSHIISGRNNPSLDVLIKILERFTYVDSDWLLFGKGTMMREHVLTEPNLFTNTTIIPSNVQDSPEYRKEIRVETPVNTTKQPVIEQIVCQDKPSRNVSKIMIFYSDNTFETFTPEKNKKD</sequence>
<evidence type="ECO:0000313" key="3">
    <source>
        <dbReference type="Proteomes" id="UP000014140"/>
    </source>
</evidence>
<comment type="caution">
    <text evidence="2">The sequence shown here is derived from an EMBL/GenBank/DDBJ whole genome shotgun (WGS) entry which is preliminary data.</text>
</comment>
<dbReference type="PATRIC" id="fig|1235789.3.peg.834"/>
<protein>
    <recommendedName>
        <fullName evidence="1">HTH cro/C1-type domain-containing protein</fullName>
    </recommendedName>
</protein>
<dbReference type="InterPro" id="IPR010982">
    <property type="entry name" value="Lambda_DNA-bd_dom_sf"/>
</dbReference>
<proteinExistence type="predicted"/>
<accession>S0GUU4</accession>